<keyword evidence="1" id="KW-0472">Membrane</keyword>
<organism evidence="3 4">
    <name type="scientific">Kocuria flava</name>
    <dbReference type="NCBI Taxonomy" id="446860"/>
    <lineage>
        <taxon>Bacteria</taxon>
        <taxon>Bacillati</taxon>
        <taxon>Actinomycetota</taxon>
        <taxon>Actinomycetes</taxon>
        <taxon>Micrococcales</taxon>
        <taxon>Micrococcaceae</taxon>
        <taxon>Kocuria</taxon>
    </lineage>
</organism>
<dbReference type="Proteomes" id="UP000234632">
    <property type="component" value="Unassembled WGS sequence"/>
</dbReference>
<protein>
    <recommendedName>
        <fullName evidence="2">General stress protein 17M-like domain-containing protein</fullName>
    </recommendedName>
</protein>
<feature type="domain" description="General stress protein 17M-like" evidence="2">
    <location>
        <begin position="18"/>
        <end position="103"/>
    </location>
</feature>
<dbReference type="Pfam" id="PF11181">
    <property type="entry name" value="YflT"/>
    <property type="match status" value="1"/>
</dbReference>
<feature type="transmembrane region" description="Helical" evidence="1">
    <location>
        <begin position="66"/>
        <end position="90"/>
    </location>
</feature>
<evidence type="ECO:0000256" key="1">
    <source>
        <dbReference type="SAM" id="Phobius"/>
    </source>
</evidence>
<gene>
    <name evidence="3" type="ORF">AUQ48_04640</name>
</gene>
<feature type="transmembrane region" description="Helical" evidence="1">
    <location>
        <begin position="96"/>
        <end position="118"/>
    </location>
</feature>
<dbReference type="RefSeq" id="WP_101851393.1">
    <property type="nucleotide sequence ID" value="NZ_LOMZ01000001.1"/>
</dbReference>
<reference evidence="3 4" key="1">
    <citation type="submission" date="2015-12" db="EMBL/GenBank/DDBJ databases">
        <authorList>
            <person name="Shamseldin A."/>
            <person name="Moawad H."/>
            <person name="Abd El-Rahim W.M."/>
            <person name="Sadowsky M.J."/>
        </authorList>
    </citation>
    <scope>NUCLEOTIDE SEQUENCE [LARGE SCALE GENOMIC DNA]</scope>
    <source>
        <strain evidence="3 4">S43</strain>
    </source>
</reference>
<sequence length="159" mass="16603">MSQPTAVPATAAVDYRVLRTVPTYAEAQRVVDTLSDAGFPVEHVRVVGTGLRSVEQVTGRMTNGRAALYGAGSGAWMGLLLGLLLGIFTVGAWLSVVLWGVLLGAVWGLVLGLVGHAATRGRRDFRSVQGLEAEAYDVLVEAGHVEAAAAHLDGVRPTA</sequence>
<dbReference type="AlphaFoldDB" id="A0A2N4T099"/>
<evidence type="ECO:0000313" key="4">
    <source>
        <dbReference type="Proteomes" id="UP000234632"/>
    </source>
</evidence>
<proteinExistence type="predicted"/>
<keyword evidence="1" id="KW-0812">Transmembrane</keyword>
<evidence type="ECO:0000259" key="2">
    <source>
        <dbReference type="Pfam" id="PF11181"/>
    </source>
</evidence>
<accession>A0A2N4T099</accession>
<name>A0A2N4T099_9MICC</name>
<dbReference type="InterPro" id="IPR025889">
    <property type="entry name" value="GSP17M-like_dom"/>
</dbReference>
<evidence type="ECO:0000313" key="3">
    <source>
        <dbReference type="EMBL" id="PLC11658.1"/>
    </source>
</evidence>
<keyword evidence="1" id="KW-1133">Transmembrane helix</keyword>
<dbReference type="EMBL" id="LOMZ01000001">
    <property type="protein sequence ID" value="PLC11658.1"/>
    <property type="molecule type" value="Genomic_DNA"/>
</dbReference>
<comment type="caution">
    <text evidence="3">The sequence shown here is derived from an EMBL/GenBank/DDBJ whole genome shotgun (WGS) entry which is preliminary data.</text>
</comment>